<reference evidence="8 9" key="1">
    <citation type="submission" date="2015-03" db="EMBL/GenBank/DDBJ databases">
        <title>Genome assembly of Sandaracinus amylolyticus DSM 53668.</title>
        <authorList>
            <person name="Sharma G."/>
            <person name="Subramanian S."/>
        </authorList>
    </citation>
    <scope>NUCLEOTIDE SEQUENCE [LARGE SCALE GENOMIC DNA]</scope>
    <source>
        <strain evidence="8 9">DSM 53668</strain>
    </source>
</reference>
<dbReference type="GO" id="GO:0070063">
    <property type="term" value="F:RNA polymerase binding"/>
    <property type="evidence" value="ECO:0007669"/>
    <property type="project" value="InterPro"/>
</dbReference>
<dbReference type="InterPro" id="IPR022691">
    <property type="entry name" value="Tscrpt_elong_fac_GreA/B_N"/>
</dbReference>
<feature type="region of interest" description="Disordered" evidence="5">
    <location>
        <begin position="1"/>
        <end position="22"/>
    </location>
</feature>
<dbReference type="GO" id="GO:0006354">
    <property type="term" value="P:DNA-templated transcription elongation"/>
    <property type="evidence" value="ECO:0007669"/>
    <property type="project" value="TreeGrafter"/>
</dbReference>
<dbReference type="GO" id="GO:0003746">
    <property type="term" value="F:translation elongation factor activity"/>
    <property type="evidence" value="ECO:0007669"/>
    <property type="project" value="UniProtKB-KW"/>
</dbReference>
<sequence>MSASSEDDDEKKPAGPVYTTPEGFARLKNEYEHLGGVERPRVVQGVSDAAAEGDRSENAEYIYGKKRLREIDRRMRFLRKILEAVMVVDPAVDRGDTVFFGATVVLEDDAGETFTYQLVGEHETDAQRGRISYRSPIGAALLRKSVDDEVVVDTPRGRRKLTIVEVIYR</sequence>
<dbReference type="InterPro" id="IPR018151">
    <property type="entry name" value="TF_GreA/GreB_CS"/>
</dbReference>
<dbReference type="Gene3D" id="3.10.50.30">
    <property type="entry name" value="Transcription elongation factor, GreA/GreB, C-terminal domain"/>
    <property type="match status" value="1"/>
</dbReference>
<evidence type="ECO:0000259" key="6">
    <source>
        <dbReference type="Pfam" id="PF01272"/>
    </source>
</evidence>
<gene>
    <name evidence="4" type="primary">greB</name>
    <name evidence="8" type="ORF">DB32_005337</name>
</gene>
<dbReference type="InterPro" id="IPR036953">
    <property type="entry name" value="GreA/GreB_C_sf"/>
</dbReference>
<dbReference type="EMBL" id="CP011125">
    <property type="protein sequence ID" value="AKF08188.1"/>
    <property type="molecule type" value="Genomic_DNA"/>
</dbReference>
<comment type="function">
    <text evidence="4">Necessary for efficient RNA polymerase transcription elongation past template-encoded arresting sites. The arresting sites in DNA have the property of trapping a certain fraction of elongating RNA polymerases that pass through, resulting in locked ternary complexes. Cleavage of the nascent transcript by cleavage factors such as GreA or GreB allows the resumption of elongation from the new 3'terminus. GreB releases sequences of up to 9 nucleotides in length.</text>
</comment>
<dbReference type="KEGG" id="samy:DB32_005337"/>
<evidence type="ECO:0000256" key="3">
    <source>
        <dbReference type="ARBA" id="ARBA00023163"/>
    </source>
</evidence>
<organism evidence="8 9">
    <name type="scientific">Sandaracinus amylolyticus</name>
    <dbReference type="NCBI Taxonomy" id="927083"/>
    <lineage>
        <taxon>Bacteria</taxon>
        <taxon>Pseudomonadati</taxon>
        <taxon>Myxococcota</taxon>
        <taxon>Polyangia</taxon>
        <taxon>Polyangiales</taxon>
        <taxon>Sandaracinaceae</taxon>
        <taxon>Sandaracinus</taxon>
    </lineage>
</organism>
<comment type="similarity">
    <text evidence="4">Belongs to the GreA/GreB family. GreB subfamily.</text>
</comment>
<dbReference type="InterPro" id="IPR028624">
    <property type="entry name" value="Tscrpt_elong_fac_GreA/B"/>
</dbReference>
<dbReference type="PANTHER" id="PTHR30437">
    <property type="entry name" value="TRANSCRIPTION ELONGATION FACTOR GREA"/>
    <property type="match status" value="1"/>
</dbReference>
<evidence type="ECO:0000256" key="2">
    <source>
        <dbReference type="ARBA" id="ARBA00023125"/>
    </source>
</evidence>
<dbReference type="PIRSF" id="PIRSF006092">
    <property type="entry name" value="GreA_GreB"/>
    <property type="match status" value="1"/>
</dbReference>
<dbReference type="SUPFAM" id="SSF46557">
    <property type="entry name" value="GreA transcript cleavage protein, N-terminal domain"/>
    <property type="match status" value="1"/>
</dbReference>
<dbReference type="HAMAP" id="MF_00105">
    <property type="entry name" value="GreA_GreB"/>
    <property type="match status" value="1"/>
</dbReference>
<keyword evidence="2 4" id="KW-0238">DNA-binding</keyword>
<proteinExistence type="inferred from homology"/>
<dbReference type="SUPFAM" id="SSF54534">
    <property type="entry name" value="FKBP-like"/>
    <property type="match status" value="1"/>
</dbReference>
<dbReference type="InterPro" id="IPR001437">
    <property type="entry name" value="Tscrpt_elong_fac_GreA/B_C"/>
</dbReference>
<dbReference type="PANTHER" id="PTHR30437:SF6">
    <property type="entry name" value="TRANSCRIPTION ELONGATION FACTOR GREB"/>
    <property type="match status" value="1"/>
</dbReference>
<protein>
    <recommendedName>
        <fullName evidence="4">Transcription elongation factor GreB</fullName>
    </recommendedName>
    <alternativeName>
        <fullName evidence="4">Transcript cleavage factor GreB</fullName>
    </alternativeName>
</protein>
<dbReference type="NCBIfam" id="NF002506">
    <property type="entry name" value="PRK01885.1"/>
    <property type="match status" value="1"/>
</dbReference>
<dbReference type="Proteomes" id="UP000034883">
    <property type="component" value="Chromosome"/>
</dbReference>
<evidence type="ECO:0000256" key="1">
    <source>
        <dbReference type="ARBA" id="ARBA00023015"/>
    </source>
</evidence>
<dbReference type="GO" id="GO:0032784">
    <property type="term" value="P:regulation of DNA-templated transcription elongation"/>
    <property type="evidence" value="ECO:0007669"/>
    <property type="project" value="UniProtKB-UniRule"/>
</dbReference>
<dbReference type="HAMAP" id="MF_00930">
    <property type="entry name" value="GreB"/>
    <property type="match status" value="1"/>
</dbReference>
<dbReference type="OrthoDB" id="5511940at2"/>
<dbReference type="InterPro" id="IPR023459">
    <property type="entry name" value="Tscrpt_elong_fac_GreA/B_fam"/>
</dbReference>
<feature type="domain" description="Transcription elongation factor GreA/GreB C-terminal" evidence="6">
    <location>
        <begin position="96"/>
        <end position="168"/>
    </location>
</feature>
<evidence type="ECO:0000259" key="7">
    <source>
        <dbReference type="Pfam" id="PF03449"/>
    </source>
</evidence>
<keyword evidence="3 4" id="KW-0804">Transcription</keyword>
<dbReference type="InterPro" id="IPR006358">
    <property type="entry name" value="Tscrpt_elong_fac_GreB"/>
</dbReference>
<evidence type="ECO:0000313" key="8">
    <source>
        <dbReference type="EMBL" id="AKF08188.1"/>
    </source>
</evidence>
<dbReference type="Pfam" id="PF03449">
    <property type="entry name" value="GreA_GreB_N"/>
    <property type="match status" value="1"/>
</dbReference>
<dbReference type="FunFam" id="3.10.50.30:FF:000001">
    <property type="entry name" value="Transcription elongation factor GreA"/>
    <property type="match status" value="1"/>
</dbReference>
<keyword evidence="1 4" id="KW-0805">Transcription regulation</keyword>
<dbReference type="NCBIfam" id="TIGR01461">
    <property type="entry name" value="greB"/>
    <property type="match status" value="1"/>
</dbReference>
<evidence type="ECO:0000313" key="9">
    <source>
        <dbReference type="Proteomes" id="UP000034883"/>
    </source>
</evidence>
<dbReference type="GO" id="GO:0003677">
    <property type="term" value="F:DNA binding"/>
    <property type="evidence" value="ECO:0007669"/>
    <property type="project" value="UniProtKB-UniRule"/>
</dbReference>
<accession>A0A0F6YJL1</accession>
<keyword evidence="9" id="KW-1185">Reference proteome</keyword>
<dbReference type="Gene3D" id="1.10.287.180">
    <property type="entry name" value="Transcription elongation factor, GreA/GreB, N-terminal domain"/>
    <property type="match status" value="1"/>
</dbReference>
<dbReference type="FunFam" id="1.10.287.180:FF:000001">
    <property type="entry name" value="Transcription elongation factor GreA"/>
    <property type="match status" value="1"/>
</dbReference>
<name>A0A0F6YJL1_9BACT</name>
<dbReference type="STRING" id="927083.DB32_005337"/>
<dbReference type="Pfam" id="PF01272">
    <property type="entry name" value="GreA_GreB"/>
    <property type="match status" value="1"/>
</dbReference>
<keyword evidence="8" id="KW-0648">Protein biosynthesis</keyword>
<dbReference type="RefSeq" id="WP_053235358.1">
    <property type="nucleotide sequence ID" value="NZ_CP011125.1"/>
</dbReference>
<dbReference type="PROSITE" id="PS00830">
    <property type="entry name" value="GREAB_2"/>
    <property type="match status" value="1"/>
</dbReference>
<evidence type="ECO:0000256" key="4">
    <source>
        <dbReference type="HAMAP-Rule" id="MF_00930"/>
    </source>
</evidence>
<dbReference type="AlphaFoldDB" id="A0A0F6YJL1"/>
<evidence type="ECO:0000256" key="5">
    <source>
        <dbReference type="SAM" id="MobiDB-lite"/>
    </source>
</evidence>
<dbReference type="InterPro" id="IPR036805">
    <property type="entry name" value="Tscrpt_elong_fac_GreA/B_N_sf"/>
</dbReference>
<keyword evidence="8" id="KW-0251">Elongation factor</keyword>
<feature type="domain" description="Transcription elongation factor GreA/GreB N-terminal" evidence="7">
    <location>
        <begin position="17"/>
        <end position="86"/>
    </location>
</feature>